<organism evidence="1 2">
    <name type="scientific">Flavobacterium agricola</name>
    <dbReference type="NCBI Taxonomy" id="2870839"/>
    <lineage>
        <taxon>Bacteria</taxon>
        <taxon>Pseudomonadati</taxon>
        <taxon>Bacteroidota</taxon>
        <taxon>Flavobacteriia</taxon>
        <taxon>Flavobacteriales</taxon>
        <taxon>Flavobacteriaceae</taxon>
        <taxon>Flavobacterium</taxon>
    </lineage>
</organism>
<evidence type="ECO:0000313" key="1">
    <source>
        <dbReference type="EMBL" id="UYW01090.1"/>
    </source>
</evidence>
<keyword evidence="2" id="KW-1185">Reference proteome</keyword>
<dbReference type="Proteomes" id="UP001163328">
    <property type="component" value="Chromosome"/>
</dbReference>
<dbReference type="RefSeq" id="WP_264433482.1">
    <property type="nucleotide sequence ID" value="NZ_CP081495.1"/>
</dbReference>
<accession>A0ABY6M0Z9</accession>
<gene>
    <name evidence="1" type="ORF">K5I29_11490</name>
</gene>
<reference evidence="1" key="1">
    <citation type="submission" date="2021-08" db="EMBL/GenBank/DDBJ databases">
        <title>Flavobacterium sp. strain CC-SYL302.</title>
        <authorList>
            <person name="Lin S.-Y."/>
            <person name="Lee T.-H."/>
            <person name="Young C.-C."/>
        </authorList>
    </citation>
    <scope>NUCLEOTIDE SEQUENCE</scope>
    <source>
        <strain evidence="1">CC-SYL302</strain>
    </source>
</reference>
<evidence type="ECO:0000313" key="2">
    <source>
        <dbReference type="Proteomes" id="UP001163328"/>
    </source>
</evidence>
<dbReference type="EMBL" id="CP081495">
    <property type="protein sequence ID" value="UYW01090.1"/>
    <property type="molecule type" value="Genomic_DNA"/>
</dbReference>
<proteinExistence type="predicted"/>
<protein>
    <submittedName>
        <fullName evidence="1">Uncharacterized protein</fullName>
    </submittedName>
</protein>
<name>A0ABY6M0Z9_9FLAO</name>
<sequence length="395" mass="43369">MKVLIISLIHKPEKNAEGTVIYDSTEKCIRFYNGTEWSSCIPAKENPIDNNIIISCNETEFTGEYIRNVALVTTGTSRATFKVHITNRNKFTPITIVANANDLKLDNGVTVTGVLASTIVINPLQSASITYYLSGTPASDEINYQWNLIDFACAGKFELTKRVIRIGYSGDYSVGGTQGTNFRSQLNNKSYYGPEGIYSEKNISSFSIISAITDINNLTAAQLLEKYDMINVSATTYSEAIMTKLIEYADLGGVLWASTQTGATTTGGNHTNSINIHKAFGGTGTISNKWDSAPILSNSDSINNGVFGDARNITFKGFNATTVVTDTQIPLGARVIGNVSTDPNRVAVYILRDRIVWYYESDMFSNLISLSGAIDNDQERFVHNLFAYMLDQIQD</sequence>